<dbReference type="Proteomes" id="UP000572635">
    <property type="component" value="Unassembled WGS sequence"/>
</dbReference>
<proteinExistence type="predicted"/>
<dbReference type="AlphaFoldDB" id="A0A7W8VCZ4"/>
<organism evidence="3 4">
    <name type="scientific">Nocardiopsis composta</name>
    <dbReference type="NCBI Taxonomy" id="157465"/>
    <lineage>
        <taxon>Bacteria</taxon>
        <taxon>Bacillati</taxon>
        <taxon>Actinomycetota</taxon>
        <taxon>Actinomycetes</taxon>
        <taxon>Streptosporangiales</taxon>
        <taxon>Nocardiopsidaceae</taxon>
        <taxon>Nocardiopsis</taxon>
    </lineage>
</organism>
<protein>
    <recommendedName>
        <fullName evidence="5">Serine/threonine protein kinase</fullName>
    </recommendedName>
</protein>
<dbReference type="Gene3D" id="3.30.200.20">
    <property type="entry name" value="Phosphorylase Kinase, domain 1"/>
    <property type="match status" value="1"/>
</dbReference>
<evidence type="ECO:0000256" key="1">
    <source>
        <dbReference type="SAM" id="MobiDB-lite"/>
    </source>
</evidence>
<accession>A0A7W8VCZ4</accession>
<keyword evidence="4" id="KW-1185">Reference proteome</keyword>
<evidence type="ECO:0008006" key="5">
    <source>
        <dbReference type="Google" id="ProtNLM"/>
    </source>
</evidence>
<dbReference type="InterPro" id="IPR011009">
    <property type="entry name" value="Kinase-like_dom_sf"/>
</dbReference>
<keyword evidence="2" id="KW-0472">Membrane</keyword>
<gene>
    <name evidence="3" type="ORF">HDA36_002005</name>
</gene>
<sequence length="232" mass="24292">MPSRSAKSLALTARPVYSRPMPMGPSPLFSILLAALALLLLAAAGTVLLRVRRSRRTAPPSPRTTTAEAPPSGLGPDDPARVGPYRIRARLGGGGMGQVFLGRSPGGHAVAVNVVRPDLARDPDFRRRFTAEVAAARKVGGFYTAQVVDADTDTTPPWPATAYIPGPPAPRRHRARPPPAGVGGRARRRPGRPGGGAPLPRARLTGTRPGDGRGHRARTARPAEGPGRPSPQ</sequence>
<evidence type="ECO:0000313" key="4">
    <source>
        <dbReference type="Proteomes" id="UP000572635"/>
    </source>
</evidence>
<name>A0A7W8VCZ4_9ACTN</name>
<dbReference type="EMBL" id="JACHDB010000001">
    <property type="protein sequence ID" value="MBB5431921.1"/>
    <property type="molecule type" value="Genomic_DNA"/>
</dbReference>
<feature type="transmembrane region" description="Helical" evidence="2">
    <location>
        <begin position="28"/>
        <end position="49"/>
    </location>
</feature>
<evidence type="ECO:0000256" key="2">
    <source>
        <dbReference type="SAM" id="Phobius"/>
    </source>
</evidence>
<feature type="compositionally biased region" description="Low complexity" evidence="1">
    <location>
        <begin position="63"/>
        <end position="72"/>
    </location>
</feature>
<dbReference type="SUPFAM" id="SSF56112">
    <property type="entry name" value="Protein kinase-like (PK-like)"/>
    <property type="match status" value="1"/>
</dbReference>
<evidence type="ECO:0000313" key="3">
    <source>
        <dbReference type="EMBL" id="MBB5431921.1"/>
    </source>
</evidence>
<comment type="caution">
    <text evidence="3">The sequence shown here is derived from an EMBL/GenBank/DDBJ whole genome shotgun (WGS) entry which is preliminary data.</text>
</comment>
<feature type="region of interest" description="Disordered" evidence="1">
    <location>
        <begin position="55"/>
        <end position="82"/>
    </location>
</feature>
<reference evidence="3 4" key="1">
    <citation type="submission" date="2020-08" db="EMBL/GenBank/DDBJ databases">
        <title>Sequencing the genomes of 1000 actinobacteria strains.</title>
        <authorList>
            <person name="Klenk H.-P."/>
        </authorList>
    </citation>
    <scope>NUCLEOTIDE SEQUENCE [LARGE SCALE GENOMIC DNA]</scope>
    <source>
        <strain evidence="3 4">DSM 44551</strain>
    </source>
</reference>
<feature type="region of interest" description="Disordered" evidence="1">
    <location>
        <begin position="150"/>
        <end position="232"/>
    </location>
</feature>
<keyword evidence="2" id="KW-1133">Transmembrane helix</keyword>
<keyword evidence="2" id="KW-0812">Transmembrane</keyword>